<evidence type="ECO:0000313" key="2">
    <source>
        <dbReference type="EMBL" id="MCB5409988.1"/>
    </source>
</evidence>
<comment type="caution">
    <text evidence="2">The sequence shown here is derived from an EMBL/GenBank/DDBJ whole genome shotgun (WGS) entry which is preliminary data.</text>
</comment>
<evidence type="ECO:0000256" key="1">
    <source>
        <dbReference type="SAM" id="SignalP"/>
    </source>
</evidence>
<protein>
    <submittedName>
        <fullName evidence="2">Uncharacterized protein</fullName>
    </submittedName>
</protein>
<dbReference type="Proteomes" id="UP001198571">
    <property type="component" value="Unassembled WGS sequence"/>
</dbReference>
<feature type="chain" id="PRO_5046348163" evidence="1">
    <location>
        <begin position="29"/>
        <end position="119"/>
    </location>
</feature>
<sequence length="119" mass="12825">MKQGRTRLKQALAVVTGGFMAFGGMAQAAGGWEALSDETIAPALSARTLGFADGTTWGFFADGRVLSETGWGRWQVGDETLCLNWGNDNRCYTLELKGIDLRFSPLSGGEARVGRYTDL</sequence>
<reference evidence="2 3" key="1">
    <citation type="submission" date="2020-07" db="EMBL/GenBank/DDBJ databases">
        <title>Pseudogemmobacter sp. nov., isolated from poultry manure in Taiwan.</title>
        <authorList>
            <person name="Lin S.-Y."/>
            <person name="Tang Y.-S."/>
            <person name="Young C.-C."/>
        </authorList>
    </citation>
    <scope>NUCLEOTIDE SEQUENCE [LARGE SCALE GENOMIC DNA]</scope>
    <source>
        <strain evidence="2 3">CC-YST710</strain>
    </source>
</reference>
<accession>A0ABS8CKR3</accession>
<dbReference type="EMBL" id="JACDXX010000006">
    <property type="protein sequence ID" value="MCB5409988.1"/>
    <property type="molecule type" value="Genomic_DNA"/>
</dbReference>
<proteinExistence type="predicted"/>
<organism evidence="2 3">
    <name type="scientific">Pseudogemmobacter faecipullorum</name>
    <dbReference type="NCBI Taxonomy" id="2755041"/>
    <lineage>
        <taxon>Bacteria</taxon>
        <taxon>Pseudomonadati</taxon>
        <taxon>Pseudomonadota</taxon>
        <taxon>Alphaproteobacteria</taxon>
        <taxon>Rhodobacterales</taxon>
        <taxon>Paracoccaceae</taxon>
        <taxon>Pseudogemmobacter</taxon>
    </lineage>
</organism>
<dbReference type="RefSeq" id="WP_226934895.1">
    <property type="nucleotide sequence ID" value="NZ_JACDXX010000006.1"/>
</dbReference>
<keyword evidence="1" id="KW-0732">Signal</keyword>
<gene>
    <name evidence="2" type="ORF">H0485_08245</name>
</gene>
<keyword evidence="3" id="KW-1185">Reference proteome</keyword>
<name>A0ABS8CKR3_9RHOB</name>
<feature type="signal peptide" evidence="1">
    <location>
        <begin position="1"/>
        <end position="28"/>
    </location>
</feature>
<evidence type="ECO:0000313" key="3">
    <source>
        <dbReference type="Proteomes" id="UP001198571"/>
    </source>
</evidence>